<evidence type="ECO:0000259" key="3">
    <source>
        <dbReference type="PROSITE" id="PS50157"/>
    </source>
</evidence>
<dbReference type="PANTHER" id="PTHR16116">
    <property type="entry name" value="ZINC FINGER PROTEIN 839"/>
    <property type="match status" value="1"/>
</dbReference>
<evidence type="ECO:0000256" key="1">
    <source>
        <dbReference type="PROSITE-ProRule" id="PRU00042"/>
    </source>
</evidence>
<feature type="domain" description="C2H2-type" evidence="3">
    <location>
        <begin position="524"/>
        <end position="554"/>
    </location>
</feature>
<dbReference type="Proteomes" id="UP000678393">
    <property type="component" value="Unassembled WGS sequence"/>
</dbReference>
<dbReference type="OrthoDB" id="5981545at2759"/>
<feature type="region of interest" description="Disordered" evidence="2">
    <location>
        <begin position="551"/>
        <end position="587"/>
    </location>
</feature>
<gene>
    <name evidence="4" type="ORF">CUNI_LOCUS4690</name>
</gene>
<feature type="compositionally biased region" description="Basic residues" evidence="2">
    <location>
        <begin position="403"/>
        <end position="412"/>
    </location>
</feature>
<dbReference type="InterPro" id="IPR013087">
    <property type="entry name" value="Znf_C2H2_type"/>
</dbReference>
<feature type="compositionally biased region" description="Polar residues" evidence="2">
    <location>
        <begin position="551"/>
        <end position="564"/>
    </location>
</feature>
<dbReference type="EMBL" id="CAJHNH020000660">
    <property type="protein sequence ID" value="CAG5119132.1"/>
    <property type="molecule type" value="Genomic_DNA"/>
</dbReference>
<organism evidence="4 5">
    <name type="scientific">Candidula unifasciata</name>
    <dbReference type="NCBI Taxonomy" id="100452"/>
    <lineage>
        <taxon>Eukaryota</taxon>
        <taxon>Metazoa</taxon>
        <taxon>Spiralia</taxon>
        <taxon>Lophotrochozoa</taxon>
        <taxon>Mollusca</taxon>
        <taxon>Gastropoda</taxon>
        <taxon>Heterobranchia</taxon>
        <taxon>Euthyneura</taxon>
        <taxon>Panpulmonata</taxon>
        <taxon>Eupulmonata</taxon>
        <taxon>Stylommatophora</taxon>
        <taxon>Helicina</taxon>
        <taxon>Helicoidea</taxon>
        <taxon>Geomitridae</taxon>
        <taxon>Candidula</taxon>
    </lineage>
</organism>
<dbReference type="GO" id="GO:0008270">
    <property type="term" value="F:zinc ion binding"/>
    <property type="evidence" value="ECO:0007669"/>
    <property type="project" value="UniProtKB-KW"/>
</dbReference>
<feature type="compositionally biased region" description="Polar residues" evidence="2">
    <location>
        <begin position="604"/>
        <end position="622"/>
    </location>
</feature>
<feature type="compositionally biased region" description="Basic residues" evidence="2">
    <location>
        <begin position="444"/>
        <end position="461"/>
    </location>
</feature>
<feature type="non-terminal residue" evidence="4">
    <location>
        <position position="699"/>
    </location>
</feature>
<accession>A0A8S3YU45</accession>
<evidence type="ECO:0000313" key="5">
    <source>
        <dbReference type="Proteomes" id="UP000678393"/>
    </source>
</evidence>
<feature type="region of interest" description="Disordered" evidence="2">
    <location>
        <begin position="392"/>
        <end position="469"/>
    </location>
</feature>
<evidence type="ECO:0000256" key="2">
    <source>
        <dbReference type="SAM" id="MobiDB-lite"/>
    </source>
</evidence>
<dbReference type="AlphaFoldDB" id="A0A8S3YU45"/>
<keyword evidence="1" id="KW-0862">Zinc</keyword>
<dbReference type="Pfam" id="PF15961">
    <property type="entry name" value="DUF4764"/>
    <property type="match status" value="1"/>
</dbReference>
<proteinExistence type="predicted"/>
<dbReference type="PANTHER" id="PTHR16116:SF5">
    <property type="entry name" value="ZINC FINGER PROTEIN 839"/>
    <property type="match status" value="1"/>
</dbReference>
<sequence>MAEPEQESELLDGSVSDCLTHSTDIVDASHEQDDQDGMSEELLSQALEDANAFDGSAIGYTVTNEEGEVCDTVQGHACVVNGDLIVDNSLSQPHMSSNGDSVLVHTSESLLTNTSEAIYSNGSGCVSILNNGVTESEDMGDDNSHTFDVGSLQDGHIISIPSDILPASVIVSQSNDDQFQQSVVVGADDTTQLLQDEIQEGNSHYVQNGDDQILQHSGASQLIQSGTIMQPHTITVSAASGVTLTPEVLQNVIQQIQAQQLAQQQTEVVAAAQRKNIPVDTAAPNTVSFTLVSPGQHHFNSPPLGSSQNPIRIIQQGNRYTPMQQLTQEQLQQIMQVVQQQHVNKNTQENGGAVIFNPQTNTRIMYRVIYPSELHKAQNGAGVTTYQVVKPTTSQEQQTATPHQKRAYKKRKDAAVTSGAGEEEDKEKNVSDVPELSKEEKEERKKHRPRTRSGRVSKPPKHMVQDYKRIHVLDWDEDYDDSDGGYSDFKHSDEEGKSKQQGQQEHSTSPEFFQALGAGRPKNHKCQTCDKSYIGQAGLARHYRLNPDHCTNPTENGSISSLHNGSIDGDDSKDASLPPDGSLSRMSDGAADVLKTSFHTSSIENISEDSNTQDSLNSTGATSPVVRRGRGRGGFRGRWAHLKHNALIRRKHKLKELIKQCSDEDLMEVVLPRLVSSVSLWEYLMMKSENGGARPQVNS</sequence>
<dbReference type="PROSITE" id="PS50157">
    <property type="entry name" value="ZINC_FINGER_C2H2_2"/>
    <property type="match status" value="1"/>
</dbReference>
<keyword evidence="1" id="KW-0863">Zinc-finger</keyword>
<protein>
    <recommendedName>
        <fullName evidence="3">C2H2-type domain-containing protein</fullName>
    </recommendedName>
</protein>
<feature type="compositionally biased region" description="Basic and acidic residues" evidence="2">
    <location>
        <begin position="426"/>
        <end position="443"/>
    </location>
</feature>
<dbReference type="InterPro" id="IPR039946">
    <property type="entry name" value="ZN839"/>
</dbReference>
<feature type="region of interest" description="Disordered" evidence="2">
    <location>
        <begin position="604"/>
        <end position="634"/>
    </location>
</feature>
<comment type="caution">
    <text evidence="4">The sequence shown here is derived from an EMBL/GenBank/DDBJ whole genome shotgun (WGS) entry which is preliminary data.</text>
</comment>
<evidence type="ECO:0000313" key="4">
    <source>
        <dbReference type="EMBL" id="CAG5119132.1"/>
    </source>
</evidence>
<dbReference type="InterPro" id="IPR031885">
    <property type="entry name" value="DUF4764"/>
</dbReference>
<keyword evidence="5" id="KW-1185">Reference proteome</keyword>
<keyword evidence="1" id="KW-0479">Metal-binding</keyword>
<reference evidence="4" key="1">
    <citation type="submission" date="2021-04" db="EMBL/GenBank/DDBJ databases">
        <authorList>
            <consortium name="Molecular Ecology Group"/>
        </authorList>
    </citation>
    <scope>NUCLEOTIDE SEQUENCE</scope>
</reference>
<feature type="compositionally biased region" description="Basic and acidic residues" evidence="2">
    <location>
        <begin position="488"/>
        <end position="498"/>
    </location>
</feature>
<feature type="region of interest" description="Disordered" evidence="2">
    <location>
        <begin position="484"/>
        <end position="508"/>
    </location>
</feature>
<feature type="compositionally biased region" description="Polar residues" evidence="2">
    <location>
        <begin position="392"/>
        <end position="402"/>
    </location>
</feature>
<name>A0A8S3YU45_9EUPU</name>